<sequence length="69" mass="8143">MKIVKIAFTFLLLAAFGIYLWNRVGVEEKDSTFYCYYVTSLAIIGYLTIKWTDAEQKLRRILDQLENED</sequence>
<reference evidence="3" key="1">
    <citation type="journal article" date="2019" name="Int. J. Syst. Evol. Microbiol.">
        <title>The Global Catalogue of Microorganisms (GCM) 10K type strain sequencing project: providing services to taxonomists for standard genome sequencing and annotation.</title>
        <authorList>
            <consortium name="The Broad Institute Genomics Platform"/>
            <consortium name="The Broad Institute Genome Sequencing Center for Infectious Disease"/>
            <person name="Wu L."/>
            <person name="Ma J."/>
        </authorList>
    </citation>
    <scope>NUCLEOTIDE SEQUENCE [LARGE SCALE GENOMIC DNA]</scope>
    <source>
        <strain evidence="3">JCM 19134</strain>
    </source>
</reference>
<name>A0AAV3U313_9ALTE</name>
<keyword evidence="1" id="KW-1133">Transmembrane helix</keyword>
<evidence type="ECO:0000313" key="2">
    <source>
        <dbReference type="EMBL" id="GAA4942761.1"/>
    </source>
</evidence>
<gene>
    <name evidence="2" type="ORF">GCM10025791_21700</name>
</gene>
<dbReference type="Proteomes" id="UP001409585">
    <property type="component" value="Unassembled WGS sequence"/>
</dbReference>
<dbReference type="RefSeq" id="WP_345421520.1">
    <property type="nucleotide sequence ID" value="NZ_AP031496.1"/>
</dbReference>
<feature type="transmembrane region" description="Helical" evidence="1">
    <location>
        <begin position="33"/>
        <end position="52"/>
    </location>
</feature>
<dbReference type="EMBL" id="BAABLX010000016">
    <property type="protein sequence ID" value="GAA4942761.1"/>
    <property type="molecule type" value="Genomic_DNA"/>
</dbReference>
<protein>
    <recommendedName>
        <fullName evidence="4">YiaAB two helix domain-containing protein</fullName>
    </recommendedName>
</protein>
<proteinExistence type="predicted"/>
<dbReference type="AlphaFoldDB" id="A0AAV3U313"/>
<evidence type="ECO:0000313" key="3">
    <source>
        <dbReference type="Proteomes" id="UP001409585"/>
    </source>
</evidence>
<keyword evidence="3" id="KW-1185">Reference proteome</keyword>
<comment type="caution">
    <text evidence="2">The sequence shown here is derived from an EMBL/GenBank/DDBJ whole genome shotgun (WGS) entry which is preliminary data.</text>
</comment>
<evidence type="ECO:0000256" key="1">
    <source>
        <dbReference type="SAM" id="Phobius"/>
    </source>
</evidence>
<evidence type="ECO:0008006" key="4">
    <source>
        <dbReference type="Google" id="ProtNLM"/>
    </source>
</evidence>
<keyword evidence="1" id="KW-0472">Membrane</keyword>
<accession>A0AAV3U313</accession>
<organism evidence="2 3">
    <name type="scientific">Halioxenophilus aromaticivorans</name>
    <dbReference type="NCBI Taxonomy" id="1306992"/>
    <lineage>
        <taxon>Bacteria</taxon>
        <taxon>Pseudomonadati</taxon>
        <taxon>Pseudomonadota</taxon>
        <taxon>Gammaproteobacteria</taxon>
        <taxon>Alteromonadales</taxon>
        <taxon>Alteromonadaceae</taxon>
        <taxon>Halioxenophilus</taxon>
    </lineage>
</organism>
<keyword evidence="1" id="KW-0812">Transmembrane</keyword>